<keyword evidence="3" id="KW-0808">Transferase</keyword>
<feature type="transmembrane region" description="Helical" evidence="4">
    <location>
        <begin position="133"/>
        <end position="152"/>
    </location>
</feature>
<dbReference type="CDD" id="cd03784">
    <property type="entry name" value="GT1_Gtf-like"/>
    <property type="match status" value="1"/>
</dbReference>
<dbReference type="InterPro" id="IPR002213">
    <property type="entry name" value="UDP_glucos_trans"/>
</dbReference>
<evidence type="ECO:0000313" key="6">
    <source>
        <dbReference type="Proteomes" id="UP001141806"/>
    </source>
</evidence>
<protein>
    <submittedName>
        <fullName evidence="5">Uncharacterized protein</fullName>
    </submittedName>
</protein>
<keyword evidence="4" id="KW-0812">Transmembrane</keyword>
<keyword evidence="4" id="KW-1133">Transmembrane helix</keyword>
<evidence type="ECO:0000256" key="1">
    <source>
        <dbReference type="ARBA" id="ARBA00009995"/>
    </source>
</evidence>
<dbReference type="FunFam" id="3.40.50.2000:FF:000095">
    <property type="entry name" value="Glycosyltransferase"/>
    <property type="match status" value="1"/>
</dbReference>
<dbReference type="Proteomes" id="UP001141806">
    <property type="component" value="Unassembled WGS sequence"/>
</dbReference>
<evidence type="ECO:0000256" key="2">
    <source>
        <dbReference type="ARBA" id="ARBA00022676"/>
    </source>
</evidence>
<dbReference type="SUPFAM" id="SSF53756">
    <property type="entry name" value="UDP-Glycosyltransferase/glycogen phosphorylase"/>
    <property type="match status" value="1"/>
</dbReference>
<dbReference type="PANTHER" id="PTHR48048">
    <property type="entry name" value="GLYCOSYLTRANSFERASE"/>
    <property type="match status" value="1"/>
</dbReference>
<dbReference type="OrthoDB" id="5835829at2759"/>
<dbReference type="InterPro" id="IPR050481">
    <property type="entry name" value="UDP-glycosyltransf_plant"/>
</dbReference>
<keyword evidence="2" id="KW-0328">Glycosyltransferase</keyword>
<accession>A0A9Q0K3R1</accession>
<name>A0A9Q0K3R1_9MAGN</name>
<evidence type="ECO:0000313" key="5">
    <source>
        <dbReference type="EMBL" id="KAJ4962704.1"/>
    </source>
</evidence>
<evidence type="ECO:0000256" key="3">
    <source>
        <dbReference type="ARBA" id="ARBA00022679"/>
    </source>
</evidence>
<comment type="caution">
    <text evidence="5">The sequence shown here is derived from an EMBL/GenBank/DDBJ whole genome shotgun (WGS) entry which is preliminary data.</text>
</comment>
<dbReference type="EMBL" id="JAMYWD010000008">
    <property type="protein sequence ID" value="KAJ4962704.1"/>
    <property type="molecule type" value="Genomic_DNA"/>
</dbReference>
<dbReference type="AlphaFoldDB" id="A0A9Q0K3R1"/>
<evidence type="ECO:0000256" key="4">
    <source>
        <dbReference type="SAM" id="Phobius"/>
    </source>
</evidence>
<comment type="similarity">
    <text evidence="1">Belongs to the UDP-glycosyltransferase family.</text>
</comment>
<reference evidence="5" key="1">
    <citation type="journal article" date="2023" name="Plant J.">
        <title>The genome of the king protea, Protea cynaroides.</title>
        <authorList>
            <person name="Chang J."/>
            <person name="Duong T.A."/>
            <person name="Schoeman C."/>
            <person name="Ma X."/>
            <person name="Roodt D."/>
            <person name="Barker N."/>
            <person name="Li Z."/>
            <person name="Van de Peer Y."/>
            <person name="Mizrachi E."/>
        </authorList>
    </citation>
    <scope>NUCLEOTIDE SEQUENCE</scope>
    <source>
        <tissue evidence="5">Young leaves</tissue>
    </source>
</reference>
<feature type="transmembrane region" description="Helical" evidence="4">
    <location>
        <begin position="6"/>
        <end position="27"/>
    </location>
</feature>
<gene>
    <name evidence="5" type="ORF">NE237_022643</name>
</gene>
<sequence>MEGTIVLYPIIAIGHIVSMVELGKLILRHYRHRLSVTVLIAEGPLDTPDATAFLCHISKNTHSINFHRLPFLSNNPSPNGNRSMIRTDFIHLNNPNLHQALQTISKISRIRAFVIDIFSTPALSVSSDLGIPTYYFLAGGSVTLSFLLYLPIIHDQTTKSFKDIPTTHLHFPGLPPMPASYLPEPVQDRELQVYYDFLEIGSNLCKSKGIIVNTFECLESTVIKAIIDGLCVPDAPTPPVYCIGPLITSPNNRSGEGETVNQCLSWLDGQPSQSVVFLNFGSRGVFSAAQVREIAIGLEKSRQRFLWVLREPVSEDNNKHFAVEHKDPDLEALLPEVCAGVPMVAWPLYAEQYINKAFLVEEMKFAMAMEELEDGLVSATEVEKRVLALMESEEGRVLRERSRKMKEEAMSVWSECGSSMIAFAKLVESWISQ</sequence>
<organism evidence="5 6">
    <name type="scientific">Protea cynaroides</name>
    <dbReference type="NCBI Taxonomy" id="273540"/>
    <lineage>
        <taxon>Eukaryota</taxon>
        <taxon>Viridiplantae</taxon>
        <taxon>Streptophyta</taxon>
        <taxon>Embryophyta</taxon>
        <taxon>Tracheophyta</taxon>
        <taxon>Spermatophyta</taxon>
        <taxon>Magnoliopsida</taxon>
        <taxon>Proteales</taxon>
        <taxon>Proteaceae</taxon>
        <taxon>Protea</taxon>
    </lineage>
</organism>
<keyword evidence="4" id="KW-0472">Membrane</keyword>
<dbReference type="Gene3D" id="3.40.50.2000">
    <property type="entry name" value="Glycogen Phosphorylase B"/>
    <property type="match status" value="3"/>
</dbReference>
<proteinExistence type="inferred from homology"/>
<dbReference type="GO" id="GO:0035251">
    <property type="term" value="F:UDP-glucosyltransferase activity"/>
    <property type="evidence" value="ECO:0007669"/>
    <property type="project" value="InterPro"/>
</dbReference>
<keyword evidence="6" id="KW-1185">Reference proteome</keyword>
<dbReference type="PANTHER" id="PTHR48048:SF30">
    <property type="entry name" value="GLYCOSYLTRANSFERASE"/>
    <property type="match status" value="1"/>
</dbReference>